<sequence>MWSAEERAVSTVEDLILLSRYDEACAAVQPLVQRLMGSGGPAAALLQRALVASFQAHFFTGRQAELEKQIEELGMERLTVPTFLSWALLLLESGRAAEARARVERYMAAVVSLLEHQQQQRGIKGLILQPQPWNHHRRDQSCKAKQSSGLLHPLQTDCPDDQHAEYGALHANSHIGDLELPCACHAYSIAYASPLSPGAGAGAGAATVHDRLALARLYSQDILCMGLESEGDALAWLEPGGASRRSLLKVAGEPGQAGGVVTARSLLGCEEAVSRLRKELESLLQAVGRWPMSPPPGRSRSSSLAGSPPSASAKQAPAAAVAAAVAAAAAAGQGPAFPSATTAAAGSAPGAGAVGPARRAPRPLPHSAGAFWVAALRAFLTIAGRYLARLMRAARQGIGRGAAWTVCAVLSAASRLRQASARSPAATRWALRLLLAVVVVVAARAEAHNVRSAVAAPLAAAAAAVREALGMGLAMNPSPVATAVSSMASAMLQGAH</sequence>
<dbReference type="Proteomes" id="UP000612055">
    <property type="component" value="Unassembled WGS sequence"/>
</dbReference>
<protein>
    <submittedName>
        <fullName evidence="2">Uncharacterized protein</fullName>
    </submittedName>
</protein>
<reference evidence="2" key="1">
    <citation type="journal article" date="2020" name="bioRxiv">
        <title>Comparative genomics of Chlamydomonas.</title>
        <authorList>
            <person name="Craig R.J."/>
            <person name="Hasan A.R."/>
            <person name="Ness R.W."/>
            <person name="Keightley P.D."/>
        </authorList>
    </citation>
    <scope>NUCLEOTIDE SEQUENCE</scope>
    <source>
        <strain evidence="2">CCAP 11/70</strain>
    </source>
</reference>
<dbReference type="OrthoDB" id="551975at2759"/>
<gene>
    <name evidence="2" type="ORF">HYH03_002972</name>
</gene>
<dbReference type="EMBL" id="JAEHOE010000007">
    <property type="protein sequence ID" value="KAG2499398.1"/>
    <property type="molecule type" value="Genomic_DNA"/>
</dbReference>
<comment type="caution">
    <text evidence="2">The sequence shown here is derived from an EMBL/GenBank/DDBJ whole genome shotgun (WGS) entry which is preliminary data.</text>
</comment>
<feature type="compositionally biased region" description="Low complexity" evidence="1">
    <location>
        <begin position="338"/>
        <end position="358"/>
    </location>
</feature>
<evidence type="ECO:0000256" key="1">
    <source>
        <dbReference type="SAM" id="MobiDB-lite"/>
    </source>
</evidence>
<feature type="compositionally biased region" description="Low complexity" evidence="1">
    <location>
        <begin position="298"/>
        <end position="311"/>
    </location>
</feature>
<dbReference type="AlphaFoldDB" id="A0A835YB24"/>
<evidence type="ECO:0000313" key="3">
    <source>
        <dbReference type="Proteomes" id="UP000612055"/>
    </source>
</evidence>
<name>A0A835YB24_9CHLO</name>
<proteinExistence type="predicted"/>
<evidence type="ECO:0000313" key="2">
    <source>
        <dbReference type="EMBL" id="KAG2499398.1"/>
    </source>
</evidence>
<feature type="region of interest" description="Disordered" evidence="1">
    <location>
        <begin position="288"/>
        <end position="311"/>
    </location>
</feature>
<keyword evidence="3" id="KW-1185">Reference proteome</keyword>
<accession>A0A835YB24</accession>
<feature type="region of interest" description="Disordered" evidence="1">
    <location>
        <begin position="338"/>
        <end position="360"/>
    </location>
</feature>
<organism evidence="2 3">
    <name type="scientific">Edaphochlamys debaryana</name>
    <dbReference type="NCBI Taxonomy" id="47281"/>
    <lineage>
        <taxon>Eukaryota</taxon>
        <taxon>Viridiplantae</taxon>
        <taxon>Chlorophyta</taxon>
        <taxon>core chlorophytes</taxon>
        <taxon>Chlorophyceae</taxon>
        <taxon>CS clade</taxon>
        <taxon>Chlamydomonadales</taxon>
        <taxon>Chlamydomonadales incertae sedis</taxon>
        <taxon>Edaphochlamys</taxon>
    </lineage>
</organism>